<dbReference type="AlphaFoldDB" id="A0A5C5Y157"/>
<dbReference type="InterPro" id="IPR036513">
    <property type="entry name" value="STAS_dom_sf"/>
</dbReference>
<organism evidence="1 2">
    <name type="scientific">Crateriforma conspicua</name>
    <dbReference type="NCBI Taxonomy" id="2527996"/>
    <lineage>
        <taxon>Bacteria</taxon>
        <taxon>Pseudomonadati</taxon>
        <taxon>Planctomycetota</taxon>
        <taxon>Planctomycetia</taxon>
        <taxon>Planctomycetales</taxon>
        <taxon>Planctomycetaceae</taxon>
        <taxon>Crateriforma</taxon>
    </lineage>
</organism>
<reference evidence="1 2" key="1">
    <citation type="submission" date="2019-02" db="EMBL/GenBank/DDBJ databases">
        <title>Deep-cultivation of Planctomycetes and their phenomic and genomic characterization uncovers novel biology.</title>
        <authorList>
            <person name="Wiegand S."/>
            <person name="Jogler M."/>
            <person name="Boedeker C."/>
            <person name="Pinto D."/>
            <person name="Vollmers J."/>
            <person name="Rivas-Marin E."/>
            <person name="Kohn T."/>
            <person name="Peeters S.H."/>
            <person name="Heuer A."/>
            <person name="Rast P."/>
            <person name="Oberbeckmann S."/>
            <person name="Bunk B."/>
            <person name="Jeske O."/>
            <person name="Meyerdierks A."/>
            <person name="Storesund J.E."/>
            <person name="Kallscheuer N."/>
            <person name="Luecker S."/>
            <person name="Lage O.M."/>
            <person name="Pohl T."/>
            <person name="Merkel B.J."/>
            <person name="Hornburger P."/>
            <person name="Mueller R.-W."/>
            <person name="Bruemmer F."/>
            <person name="Labrenz M."/>
            <person name="Spormann A.M."/>
            <person name="Op Den Camp H."/>
            <person name="Overmann J."/>
            <person name="Amann R."/>
            <person name="Jetten M.S.M."/>
            <person name="Mascher T."/>
            <person name="Medema M.H."/>
            <person name="Devos D.P."/>
            <person name="Kaster A.-K."/>
            <person name="Ovreas L."/>
            <person name="Rohde M."/>
            <person name="Galperin M.Y."/>
            <person name="Jogler C."/>
        </authorList>
    </citation>
    <scope>NUCLEOTIDE SEQUENCE [LARGE SCALE GENOMIC DNA]</scope>
    <source>
        <strain evidence="1 2">Pan14r</strain>
    </source>
</reference>
<evidence type="ECO:0000313" key="1">
    <source>
        <dbReference type="EMBL" id="TWT68954.1"/>
    </source>
</evidence>
<dbReference type="RefSeq" id="WP_146438604.1">
    <property type="nucleotide sequence ID" value="NZ_SJPL01000001.1"/>
</dbReference>
<protein>
    <recommendedName>
        <fullName evidence="3">STAS/SEC14 domain-containing protein</fullName>
    </recommendedName>
</protein>
<dbReference type="SUPFAM" id="SSF52091">
    <property type="entry name" value="SpoIIaa-like"/>
    <property type="match status" value="1"/>
</dbReference>
<accession>A0A5C5Y157</accession>
<dbReference type="Gene3D" id="3.40.50.10600">
    <property type="entry name" value="SpoIIaa-like domains"/>
    <property type="match status" value="1"/>
</dbReference>
<evidence type="ECO:0000313" key="2">
    <source>
        <dbReference type="Proteomes" id="UP000317238"/>
    </source>
</evidence>
<keyword evidence="2" id="KW-1185">Reference proteome</keyword>
<dbReference type="EMBL" id="SJPL01000001">
    <property type="protein sequence ID" value="TWT68954.1"/>
    <property type="molecule type" value="Genomic_DNA"/>
</dbReference>
<dbReference type="InterPro" id="IPR038396">
    <property type="entry name" value="SpoIIAA-like_sf"/>
</dbReference>
<dbReference type="Proteomes" id="UP000317238">
    <property type="component" value="Unassembled WGS sequence"/>
</dbReference>
<gene>
    <name evidence="1" type="ORF">Pan14r_12380</name>
</gene>
<dbReference type="OrthoDB" id="9811577at2"/>
<sequence length="120" mass="13209">MIEFRLDRTRSILHVRPEAALEEADFVGLAETVDPYIESSGGLRGLVIDAPSFPGWESFGAMVAHFRFVRDHHQRIQKVAIVTDSVLGDVAERLASHFVAAEIKHFPAGGVEDAARWIAG</sequence>
<dbReference type="Pfam" id="PF11964">
    <property type="entry name" value="SpoIIAA-like"/>
    <property type="match status" value="1"/>
</dbReference>
<dbReference type="InterPro" id="IPR021866">
    <property type="entry name" value="SpoIIAA-like"/>
</dbReference>
<proteinExistence type="predicted"/>
<comment type="caution">
    <text evidence="1">The sequence shown here is derived from an EMBL/GenBank/DDBJ whole genome shotgun (WGS) entry which is preliminary data.</text>
</comment>
<evidence type="ECO:0008006" key="3">
    <source>
        <dbReference type="Google" id="ProtNLM"/>
    </source>
</evidence>
<name>A0A5C5Y157_9PLAN</name>